<keyword evidence="3" id="KW-1185">Reference proteome</keyword>
<reference evidence="2 3" key="1">
    <citation type="submission" date="2015-05" db="EMBL/GenBank/DDBJ databases">
        <title>Evolution of Trichinella species and genotypes.</title>
        <authorList>
            <person name="Korhonen P.K."/>
            <person name="Edoardo P."/>
            <person name="Giuseppe L.R."/>
            <person name="Gasser R.B."/>
        </authorList>
    </citation>
    <scope>NUCLEOTIDE SEQUENCE [LARGE SCALE GENOMIC DNA]</scope>
    <source>
        <strain evidence="2">ISS10</strain>
    </source>
</reference>
<name>A0A0V1KNI6_9BILA</name>
<feature type="region of interest" description="Disordered" evidence="1">
    <location>
        <begin position="341"/>
        <end position="367"/>
    </location>
</feature>
<dbReference type="STRING" id="6335.A0A0V1KNI6"/>
<gene>
    <name evidence="2" type="ORF">T02_9683</name>
</gene>
<comment type="caution">
    <text evidence="2">The sequence shown here is derived from an EMBL/GenBank/DDBJ whole genome shotgun (WGS) entry which is preliminary data.</text>
</comment>
<dbReference type="EMBL" id="JYDW01000381">
    <property type="protein sequence ID" value="KRZ48641.1"/>
    <property type="molecule type" value="Genomic_DNA"/>
</dbReference>
<dbReference type="AlphaFoldDB" id="A0A0V1KNI6"/>
<sequence>MTSRCDSNPAQYERNRGIRHLSLATISCVQTRCEETIRLCYTAKPLSDHGSRQYGIVTKKQFFEHSGQDVEHFADDKNTGTGVVISRAVNTLRSDETHPCNRFARRVLKIALGNFVKFEKIFPSLKIALEGKIHIDVEEIRSMVKSVKSAPLKPEQKVALIRSHLLPRLQFLFSTAEVDSRKAWLIDSIIRGCVKEILHSVKAGMCTDIFYIPSRDGGMGLTSLGEFSLFSRQKALAKMAGSSDPLSKRVAEFFIERWNIARDPKVIEAARRVYQKKRYQRFFQTYQSGGWNEFSGNTIGNAWLTNGRARGRNFIMAVKFRSNTAATRAENLRGRLGMKECRFSPQRSRNIPGGSGAEGRLPGHDRA</sequence>
<evidence type="ECO:0000256" key="1">
    <source>
        <dbReference type="SAM" id="MobiDB-lite"/>
    </source>
</evidence>
<organism evidence="2 3">
    <name type="scientific">Trichinella nativa</name>
    <dbReference type="NCBI Taxonomy" id="6335"/>
    <lineage>
        <taxon>Eukaryota</taxon>
        <taxon>Metazoa</taxon>
        <taxon>Ecdysozoa</taxon>
        <taxon>Nematoda</taxon>
        <taxon>Enoplea</taxon>
        <taxon>Dorylaimia</taxon>
        <taxon>Trichinellida</taxon>
        <taxon>Trichinellidae</taxon>
        <taxon>Trichinella</taxon>
    </lineage>
</organism>
<evidence type="ECO:0000313" key="3">
    <source>
        <dbReference type="Proteomes" id="UP000054721"/>
    </source>
</evidence>
<dbReference type="Proteomes" id="UP000054721">
    <property type="component" value="Unassembled WGS sequence"/>
</dbReference>
<evidence type="ECO:0000313" key="2">
    <source>
        <dbReference type="EMBL" id="KRZ48641.1"/>
    </source>
</evidence>
<dbReference type="OrthoDB" id="5919010at2759"/>
<protein>
    <submittedName>
        <fullName evidence="2">Retrovirus-related Pol polyprotein from type-1 retrotransposable element</fullName>
    </submittedName>
</protein>
<proteinExistence type="predicted"/>
<accession>A0A0V1KNI6</accession>